<dbReference type="EMBL" id="AZBU02000003">
    <property type="protein sequence ID" value="TKR87512.1"/>
    <property type="molecule type" value="Genomic_DNA"/>
</dbReference>
<dbReference type="PROSITE" id="PS00031">
    <property type="entry name" value="NUCLEAR_REC_DBD_1"/>
    <property type="match status" value="1"/>
</dbReference>
<reference evidence="15 16" key="2">
    <citation type="journal article" date="2019" name="G3 (Bethesda)">
        <title>Hybrid Assembly of the Genome of the Entomopathogenic Nematode Steinernema carpocapsae Identifies the X-Chromosome.</title>
        <authorList>
            <person name="Serra L."/>
            <person name="Macchietto M."/>
            <person name="Macias-Munoz A."/>
            <person name="McGill C.J."/>
            <person name="Rodriguez I.M."/>
            <person name="Rodriguez B."/>
            <person name="Murad R."/>
            <person name="Mortazavi A."/>
        </authorList>
    </citation>
    <scope>NUCLEOTIDE SEQUENCE [LARGE SCALE GENOMIC DNA]</scope>
    <source>
        <strain evidence="15 16">ALL</strain>
    </source>
</reference>
<dbReference type="InterPro" id="IPR000536">
    <property type="entry name" value="Nucl_hrmn_rcpt_lig-bd"/>
</dbReference>
<dbReference type="AlphaFoldDB" id="A0A4U5NVT2"/>
<dbReference type="GO" id="GO:0005634">
    <property type="term" value="C:nucleus"/>
    <property type="evidence" value="ECO:0007669"/>
    <property type="project" value="UniProtKB-SubCell"/>
</dbReference>
<dbReference type="SUPFAM" id="SSF48508">
    <property type="entry name" value="Nuclear receptor ligand-binding domain"/>
    <property type="match status" value="1"/>
</dbReference>
<dbReference type="GO" id="GO:0000978">
    <property type="term" value="F:RNA polymerase II cis-regulatory region sequence-specific DNA binding"/>
    <property type="evidence" value="ECO:0007669"/>
    <property type="project" value="InterPro"/>
</dbReference>
<keyword evidence="16" id="KW-1185">Reference proteome</keyword>
<keyword evidence="7 11" id="KW-0238">DNA-binding</keyword>
<evidence type="ECO:0000256" key="10">
    <source>
        <dbReference type="ARBA" id="ARBA00023242"/>
    </source>
</evidence>
<feature type="region of interest" description="Disordered" evidence="12">
    <location>
        <begin position="124"/>
        <end position="143"/>
    </location>
</feature>
<keyword evidence="5 11" id="KW-0862">Zinc</keyword>
<keyword evidence="4 11" id="KW-0863">Zinc-finger</keyword>
<dbReference type="CDD" id="cd06960">
    <property type="entry name" value="NR_DBD_HNF4A"/>
    <property type="match status" value="1"/>
</dbReference>
<evidence type="ECO:0000256" key="6">
    <source>
        <dbReference type="ARBA" id="ARBA00023015"/>
    </source>
</evidence>
<dbReference type="Gene3D" id="1.10.565.10">
    <property type="entry name" value="Retinoid X Receptor"/>
    <property type="match status" value="1"/>
</dbReference>
<sequence length="571" mass="64474">MRAVLCQYCVPKDVQPTADQLCLLVSVCCWGKRTKEEKHNKKREEILRMEEEDPTRRSNFLDAATKMLLLSSQASMLSVLHSATNPIACGSRLSAAAVDPGKNSEPNDLQITFDVIEQQRRRSVQSSVGSVGGDDAAETGSDNGSILGFEDTGKGLCQVCGAKSHGAHFQVQTCRACAAFFRRTSANSRVYKCRRAMKNCDVSKNATLNCRFCRFEKCRKVGMKYHKSLDDVPPDVPQTSAAASTTAAAAAAIVDVSRSIKQEVVTPSPADPAPSTVQYENHRALMDTDATYQEIRTIIEGNVINFGPPLGLSAFRLTYLTHMERMKYAYDELFAAESRVKGSSLQQLQKVDIKVILDRTNYSLINYAKFLMASPHFAKLAPEDKWRMFRRATSLFVTFDTAYPTIAAFGYETKDRRIVFNSSFCADVDDFEFCAEGMDQSYQQEIHKNFGRFPQEVIDNLVVPMRRMRITDYELVYLQMLLIWNIRNLPEISDNAKHVANNVIDEISTELDKYYKNELRMSTYATRLVKLCTIQGAMEKYAHRKNDAFNLGETLNTFQCDIYGSRFTIRR</sequence>
<evidence type="ECO:0000256" key="9">
    <source>
        <dbReference type="ARBA" id="ARBA00023170"/>
    </source>
</evidence>
<name>A0A4U5NVT2_STECR</name>
<evidence type="ECO:0000313" key="16">
    <source>
        <dbReference type="Proteomes" id="UP000298663"/>
    </source>
</evidence>
<evidence type="ECO:0000256" key="8">
    <source>
        <dbReference type="ARBA" id="ARBA00023163"/>
    </source>
</evidence>
<keyword evidence="3 11" id="KW-0479">Metal-binding</keyword>
<dbReference type="InterPro" id="IPR013088">
    <property type="entry name" value="Znf_NHR/GATA"/>
</dbReference>
<dbReference type="GO" id="GO:0008270">
    <property type="term" value="F:zinc ion binding"/>
    <property type="evidence" value="ECO:0007669"/>
    <property type="project" value="UniProtKB-KW"/>
</dbReference>
<reference evidence="15 16" key="1">
    <citation type="journal article" date="2015" name="Genome Biol.">
        <title>Comparative genomics of Steinernema reveals deeply conserved gene regulatory networks.</title>
        <authorList>
            <person name="Dillman A.R."/>
            <person name="Macchietto M."/>
            <person name="Porter C.F."/>
            <person name="Rogers A."/>
            <person name="Williams B."/>
            <person name="Antoshechkin I."/>
            <person name="Lee M.M."/>
            <person name="Goodwin Z."/>
            <person name="Lu X."/>
            <person name="Lewis E.E."/>
            <person name="Goodrich-Blair H."/>
            <person name="Stock S.P."/>
            <person name="Adams B.J."/>
            <person name="Sternberg P.W."/>
            <person name="Mortazavi A."/>
        </authorList>
    </citation>
    <scope>NUCLEOTIDE SEQUENCE [LARGE SCALE GENOMIC DNA]</scope>
    <source>
        <strain evidence="15 16">ALL</strain>
    </source>
</reference>
<organism evidence="15 16">
    <name type="scientific">Steinernema carpocapsae</name>
    <name type="common">Entomopathogenic nematode</name>
    <dbReference type="NCBI Taxonomy" id="34508"/>
    <lineage>
        <taxon>Eukaryota</taxon>
        <taxon>Metazoa</taxon>
        <taxon>Ecdysozoa</taxon>
        <taxon>Nematoda</taxon>
        <taxon>Chromadorea</taxon>
        <taxon>Rhabditida</taxon>
        <taxon>Tylenchina</taxon>
        <taxon>Panagrolaimomorpha</taxon>
        <taxon>Strongyloidoidea</taxon>
        <taxon>Steinernematidae</taxon>
        <taxon>Steinernema</taxon>
    </lineage>
</organism>
<dbReference type="GO" id="GO:0003700">
    <property type="term" value="F:DNA-binding transcription factor activity"/>
    <property type="evidence" value="ECO:0007669"/>
    <property type="project" value="InterPro"/>
</dbReference>
<evidence type="ECO:0000256" key="12">
    <source>
        <dbReference type="SAM" id="MobiDB-lite"/>
    </source>
</evidence>
<comment type="caution">
    <text evidence="15">The sequence shown here is derived from an EMBL/GenBank/DDBJ whole genome shotgun (WGS) entry which is preliminary data.</text>
</comment>
<dbReference type="InterPro" id="IPR001628">
    <property type="entry name" value="Znf_hrmn_rcpt"/>
</dbReference>
<evidence type="ECO:0000256" key="3">
    <source>
        <dbReference type="ARBA" id="ARBA00022723"/>
    </source>
</evidence>
<protein>
    <recommendedName>
        <fullName evidence="17">Nuclear receptor domain-containing protein</fullName>
    </recommendedName>
</protein>
<comment type="similarity">
    <text evidence="2 11">Belongs to the nuclear hormone receptor family.</text>
</comment>
<dbReference type="InterPro" id="IPR051152">
    <property type="entry name" value="C.elegans_Orphan_NR"/>
</dbReference>
<dbReference type="Pfam" id="PF00104">
    <property type="entry name" value="Hormone_recep"/>
    <property type="match status" value="1"/>
</dbReference>
<dbReference type="PANTHER" id="PTHR45680">
    <property type="entry name" value="NUCLEAR HORMONE RECEPTOR FAMILY"/>
    <property type="match status" value="1"/>
</dbReference>
<dbReference type="InterPro" id="IPR049636">
    <property type="entry name" value="HNF4-like_DBD"/>
</dbReference>
<gene>
    <name evidence="15" type="ORF">L596_011901</name>
</gene>
<keyword evidence="8 11" id="KW-0804">Transcription</keyword>
<dbReference type="InterPro" id="IPR035500">
    <property type="entry name" value="NHR-like_dom_sf"/>
</dbReference>
<dbReference type="OrthoDB" id="5831438at2759"/>
<dbReference type="PROSITE" id="PS51843">
    <property type="entry name" value="NR_LBD"/>
    <property type="match status" value="1"/>
</dbReference>
<keyword evidence="6 11" id="KW-0805">Transcription regulation</keyword>
<keyword evidence="9 11" id="KW-0675">Receptor</keyword>
<dbReference type="PANTHER" id="PTHR45680:SF23">
    <property type="entry name" value="NUCLEAR HORMONE RECEPTOR FAMILY"/>
    <property type="match status" value="1"/>
</dbReference>
<feature type="domain" description="NR LBD" evidence="14">
    <location>
        <begin position="325"/>
        <end position="571"/>
    </location>
</feature>
<proteinExistence type="inferred from homology"/>
<comment type="subcellular location">
    <subcellularLocation>
        <location evidence="1 11">Nucleus</location>
    </subcellularLocation>
</comment>
<feature type="domain" description="Nuclear receptor" evidence="13">
    <location>
        <begin position="154"/>
        <end position="230"/>
    </location>
</feature>
<dbReference type="Pfam" id="PF00105">
    <property type="entry name" value="zf-C4"/>
    <property type="match status" value="1"/>
</dbReference>
<evidence type="ECO:0000256" key="5">
    <source>
        <dbReference type="ARBA" id="ARBA00022833"/>
    </source>
</evidence>
<dbReference type="SUPFAM" id="SSF57716">
    <property type="entry name" value="Glucocorticoid receptor-like (DNA-binding domain)"/>
    <property type="match status" value="1"/>
</dbReference>
<dbReference type="STRING" id="34508.A0A4U5NVT2"/>
<evidence type="ECO:0000256" key="1">
    <source>
        <dbReference type="ARBA" id="ARBA00004123"/>
    </source>
</evidence>
<evidence type="ECO:0000256" key="7">
    <source>
        <dbReference type="ARBA" id="ARBA00023125"/>
    </source>
</evidence>
<accession>A0A4U5NVT2</accession>
<dbReference type="Gene3D" id="3.30.50.10">
    <property type="entry name" value="Erythroid Transcription Factor GATA-1, subunit A"/>
    <property type="match status" value="1"/>
</dbReference>
<evidence type="ECO:0000259" key="14">
    <source>
        <dbReference type="PROSITE" id="PS51843"/>
    </source>
</evidence>
<keyword evidence="10 11" id="KW-0539">Nucleus</keyword>
<evidence type="ECO:0000256" key="2">
    <source>
        <dbReference type="ARBA" id="ARBA00005993"/>
    </source>
</evidence>
<dbReference type="Proteomes" id="UP000298663">
    <property type="component" value="Unassembled WGS sequence"/>
</dbReference>
<evidence type="ECO:0008006" key="17">
    <source>
        <dbReference type="Google" id="ProtNLM"/>
    </source>
</evidence>
<evidence type="ECO:0000256" key="4">
    <source>
        <dbReference type="ARBA" id="ARBA00022771"/>
    </source>
</evidence>
<dbReference type="PRINTS" id="PR00047">
    <property type="entry name" value="STROIDFINGER"/>
</dbReference>
<evidence type="ECO:0000256" key="11">
    <source>
        <dbReference type="RuleBase" id="RU004334"/>
    </source>
</evidence>
<evidence type="ECO:0000259" key="13">
    <source>
        <dbReference type="PROSITE" id="PS51030"/>
    </source>
</evidence>
<dbReference type="SMART" id="SM00399">
    <property type="entry name" value="ZnF_C4"/>
    <property type="match status" value="1"/>
</dbReference>
<dbReference type="PROSITE" id="PS51030">
    <property type="entry name" value="NUCLEAR_REC_DBD_2"/>
    <property type="match status" value="1"/>
</dbReference>
<evidence type="ECO:0000313" key="15">
    <source>
        <dbReference type="EMBL" id="TKR87512.1"/>
    </source>
</evidence>
<dbReference type="SMART" id="SM00430">
    <property type="entry name" value="HOLI"/>
    <property type="match status" value="1"/>
</dbReference>